<dbReference type="eggNOG" id="ENOG502QTBU">
    <property type="taxonomic scope" value="Eukaryota"/>
</dbReference>
<keyword evidence="7" id="KW-0539">Nucleus</keyword>
<dbReference type="PRINTS" id="PR00367">
    <property type="entry name" value="ETHRSPELEMNT"/>
</dbReference>
<feature type="compositionally biased region" description="Polar residues" evidence="9">
    <location>
        <begin position="9"/>
        <end position="20"/>
    </location>
</feature>
<reference evidence="12" key="1">
    <citation type="submission" date="2025-08" db="UniProtKB">
        <authorList>
            <consortium name="RefSeq"/>
        </authorList>
    </citation>
    <scope>IDENTIFICATION</scope>
    <source>
        <tissue evidence="12">Stem</tissue>
    </source>
</reference>
<evidence type="ECO:0000256" key="9">
    <source>
        <dbReference type="SAM" id="MobiDB-lite"/>
    </source>
</evidence>
<gene>
    <name evidence="12" type="primary">LOC103485590</name>
</gene>
<evidence type="ECO:0000313" key="11">
    <source>
        <dbReference type="Proteomes" id="UP001652600"/>
    </source>
</evidence>
<accession>A0A1S3B4B1</accession>
<dbReference type="GO" id="GO:0005634">
    <property type="term" value="C:nucleus"/>
    <property type="evidence" value="ECO:0007669"/>
    <property type="project" value="UniProtKB-SubCell"/>
</dbReference>
<dbReference type="SUPFAM" id="SSF54171">
    <property type="entry name" value="DNA-binding domain"/>
    <property type="match status" value="1"/>
</dbReference>
<keyword evidence="11" id="KW-1185">Reference proteome</keyword>
<evidence type="ECO:0000256" key="2">
    <source>
        <dbReference type="ARBA" id="ARBA00023015"/>
    </source>
</evidence>
<dbReference type="Gene3D" id="3.30.730.10">
    <property type="entry name" value="AP2/ERF domain"/>
    <property type="match status" value="1"/>
</dbReference>
<evidence type="ECO:0000256" key="6">
    <source>
        <dbReference type="ARBA" id="ARBA00023163"/>
    </source>
</evidence>
<feature type="domain" description="AP2/ERF" evidence="10">
    <location>
        <begin position="85"/>
        <end position="142"/>
    </location>
</feature>
<dbReference type="InterPro" id="IPR016177">
    <property type="entry name" value="DNA-bd_dom_sf"/>
</dbReference>
<dbReference type="Gramene" id="MELO3C008318.2.1">
    <property type="protein sequence ID" value="MELO3C008318.2.1"/>
    <property type="gene ID" value="MELO3C008318.2"/>
</dbReference>
<dbReference type="PANTHER" id="PTHR31241:SF62">
    <property type="entry name" value="DEHYDRATION-RESPONSIVE ELEMENT-BINDING PROTEIN 2D"/>
    <property type="match status" value="1"/>
</dbReference>
<dbReference type="InterPro" id="IPR001471">
    <property type="entry name" value="AP2/ERF_dom"/>
</dbReference>
<dbReference type="PANTHER" id="PTHR31241">
    <property type="entry name" value="DEHYDRATION-RESPONSIVE ELEMENT-BINDING PROTEIN 2C"/>
    <property type="match status" value="1"/>
</dbReference>
<evidence type="ECO:0000256" key="5">
    <source>
        <dbReference type="ARBA" id="ARBA00023159"/>
    </source>
</evidence>
<dbReference type="CDD" id="cd00018">
    <property type="entry name" value="AP2"/>
    <property type="match status" value="1"/>
</dbReference>
<evidence type="ECO:0000313" key="12">
    <source>
        <dbReference type="RefSeq" id="XP_008441482.2"/>
    </source>
</evidence>
<dbReference type="InterPro" id="IPR036955">
    <property type="entry name" value="AP2/ERF_dom_sf"/>
</dbReference>
<evidence type="ECO:0000256" key="3">
    <source>
        <dbReference type="ARBA" id="ARBA00023016"/>
    </source>
</evidence>
<keyword evidence="3" id="KW-0346">Stress response</keyword>
<dbReference type="InParanoid" id="A0A1S3B4B1"/>
<keyword evidence="2" id="KW-0805">Transcription regulation</keyword>
<name>A0A1S3B4B1_CUCME</name>
<dbReference type="AlphaFoldDB" id="A0A1S3B4B1"/>
<proteinExistence type="inferred from homology"/>
<protein>
    <submittedName>
        <fullName evidence="12">Dehydration-responsive element-binding protein 2C isoform X1</fullName>
    </submittedName>
</protein>
<dbReference type="GO" id="GO:0045893">
    <property type="term" value="P:positive regulation of DNA-templated transcription"/>
    <property type="evidence" value="ECO:0007669"/>
    <property type="project" value="TreeGrafter"/>
</dbReference>
<dbReference type="RefSeq" id="XP_008441482.2">
    <property type="nucleotide sequence ID" value="XM_008443260.3"/>
</dbReference>
<evidence type="ECO:0000256" key="4">
    <source>
        <dbReference type="ARBA" id="ARBA00023125"/>
    </source>
</evidence>
<comment type="subcellular location">
    <subcellularLocation>
        <location evidence="1">Nucleus</location>
    </subcellularLocation>
</comment>
<dbReference type="GO" id="GO:0003700">
    <property type="term" value="F:DNA-binding transcription factor activity"/>
    <property type="evidence" value="ECO:0007669"/>
    <property type="project" value="InterPro"/>
</dbReference>
<dbReference type="SMR" id="A0A1S3B4B1"/>
<comment type="similarity">
    <text evidence="8">Belongs to the AP2/ERF transcription factor family. ERF subfamily.</text>
</comment>
<keyword evidence="4" id="KW-0238">DNA-binding</keyword>
<dbReference type="GO" id="GO:0000976">
    <property type="term" value="F:transcription cis-regulatory region binding"/>
    <property type="evidence" value="ECO:0007669"/>
    <property type="project" value="TreeGrafter"/>
</dbReference>
<dbReference type="SMART" id="SM00380">
    <property type="entry name" value="AP2"/>
    <property type="match status" value="1"/>
</dbReference>
<dbReference type="Proteomes" id="UP001652600">
    <property type="component" value="Chromosome 3"/>
</dbReference>
<evidence type="ECO:0000256" key="7">
    <source>
        <dbReference type="ARBA" id="ARBA00023242"/>
    </source>
</evidence>
<keyword evidence="5" id="KW-0010">Activator</keyword>
<dbReference type="GeneID" id="103485590"/>
<dbReference type="PROSITE" id="PS51032">
    <property type="entry name" value="AP2_ERF"/>
    <property type="match status" value="1"/>
</dbReference>
<evidence type="ECO:0000256" key="1">
    <source>
        <dbReference type="ARBA" id="ARBA00004123"/>
    </source>
</evidence>
<evidence type="ECO:0000259" key="10">
    <source>
        <dbReference type="PROSITE" id="PS51032"/>
    </source>
</evidence>
<organism evidence="11 12">
    <name type="scientific">Cucumis melo</name>
    <name type="common">Muskmelon</name>
    <dbReference type="NCBI Taxonomy" id="3656"/>
    <lineage>
        <taxon>Eukaryota</taxon>
        <taxon>Viridiplantae</taxon>
        <taxon>Streptophyta</taxon>
        <taxon>Embryophyta</taxon>
        <taxon>Tracheophyta</taxon>
        <taxon>Spermatophyta</taxon>
        <taxon>Magnoliopsida</taxon>
        <taxon>eudicotyledons</taxon>
        <taxon>Gunneridae</taxon>
        <taxon>Pentapetalae</taxon>
        <taxon>rosids</taxon>
        <taxon>fabids</taxon>
        <taxon>Cucurbitales</taxon>
        <taxon>Cucurbitaceae</taxon>
        <taxon>Benincaseae</taxon>
        <taxon>Cucumis</taxon>
    </lineage>
</organism>
<feature type="region of interest" description="Disordered" evidence="9">
    <location>
        <begin position="1"/>
        <end position="34"/>
    </location>
</feature>
<evidence type="ECO:0000256" key="8">
    <source>
        <dbReference type="ARBA" id="ARBA00024343"/>
    </source>
</evidence>
<sequence>MVEKMGHSDQYSDAISLPTNSIRKRKSRSRRDRSTVAETLAKWKAYNECFDSSNDGGKLIRKAPAKGSKKGCMKGKGGPLNSHCNYRGVRQRTWGKWVAEIREPNRGSRLWLGTFPTAIEAALAYDEAARTMYGQTARLNLPNIKNRGQLQGILLEDYLGLRNSDSSTTTSTCSESTTTTSNQSEVCVPEEFTVRPQLVPLNVKSEDGEGESRTGDHGDETATPMCLENQVKHEDCNGQTAALVAEFPCLDQLQNFQMAEIFEPRTGPQTGPMLTPLSLEKQVKDEDLDAVYRERSDDQAVLSEAGISSLYDLQNFEMDEMFDVEELLSLISSDSFHDPTNILKGNADGYTSLVPSQVGSIGSEKPPNSSYQMQNPDAKLLGSPQQMERTPADVDYGFDFLKQGREEDLNAAADDCVRYLNEIGDLGF</sequence>
<dbReference type="KEGG" id="cmo:103485590"/>
<feature type="compositionally biased region" description="Basic residues" evidence="9">
    <location>
        <begin position="22"/>
        <end position="31"/>
    </location>
</feature>
<dbReference type="GO" id="GO:0006950">
    <property type="term" value="P:response to stress"/>
    <property type="evidence" value="ECO:0007669"/>
    <property type="project" value="TreeGrafter"/>
</dbReference>
<keyword evidence="6" id="KW-0804">Transcription</keyword>
<dbReference type="Pfam" id="PF00847">
    <property type="entry name" value="AP2"/>
    <property type="match status" value="1"/>
</dbReference>